<dbReference type="Proteomes" id="UP000760494">
    <property type="component" value="Unassembled WGS sequence"/>
</dbReference>
<accession>A0A9Q9UDY5</accession>
<sequence length="126" mass="13222">MPRRILNWNGAAEDEDVVIVQRVQNEDHQRLREWSETTIGAKASVDYGSKGGVDYGSKGGVDYGSNGSVDYGSKGGVDYGSKNGKGGAVMSGAKAGLLGPPIYARFFPIICRTGGSGVIWASGFCI</sequence>
<proteinExistence type="predicted"/>
<name>A0A9Q9UDY5_FUSFU</name>
<gene>
    <name evidence="1" type="ORF">C2S_10815</name>
</gene>
<reference evidence="1" key="1">
    <citation type="submission" date="2019-05" db="EMBL/GenBank/DDBJ databases">
        <authorList>
            <person name="Piombo E."/>
        </authorList>
    </citation>
    <scope>NUCLEOTIDE SEQUENCE</scope>
    <source>
        <strain evidence="1">C2S</strain>
    </source>
</reference>
<organism evidence="1 2">
    <name type="scientific">Fusarium fujikuroi</name>
    <name type="common">Bakanae and foot rot disease fungus</name>
    <name type="synonym">Gibberella fujikuroi</name>
    <dbReference type="NCBI Taxonomy" id="5127"/>
    <lineage>
        <taxon>Eukaryota</taxon>
        <taxon>Fungi</taxon>
        <taxon>Dikarya</taxon>
        <taxon>Ascomycota</taxon>
        <taxon>Pezizomycotina</taxon>
        <taxon>Sordariomycetes</taxon>
        <taxon>Hypocreomycetidae</taxon>
        <taxon>Hypocreales</taxon>
        <taxon>Nectriaceae</taxon>
        <taxon>Fusarium</taxon>
        <taxon>Fusarium fujikuroi species complex</taxon>
    </lineage>
</organism>
<protein>
    <submittedName>
        <fullName evidence="1">Uncharacterized protein</fullName>
    </submittedName>
</protein>
<evidence type="ECO:0000313" key="2">
    <source>
        <dbReference type="Proteomes" id="UP000760494"/>
    </source>
</evidence>
<dbReference type="AlphaFoldDB" id="A0A9Q9UDY5"/>
<evidence type="ECO:0000313" key="1">
    <source>
        <dbReference type="EMBL" id="VTT77996.1"/>
    </source>
</evidence>
<comment type="caution">
    <text evidence="1">The sequence shown here is derived from an EMBL/GenBank/DDBJ whole genome shotgun (WGS) entry which is preliminary data.</text>
</comment>
<dbReference type="EMBL" id="CABFJX010000390">
    <property type="protein sequence ID" value="VTT77996.1"/>
    <property type="molecule type" value="Genomic_DNA"/>
</dbReference>